<dbReference type="InterPro" id="IPR036640">
    <property type="entry name" value="ABC1_TM_sf"/>
</dbReference>
<dbReference type="GO" id="GO:0005524">
    <property type="term" value="F:ATP binding"/>
    <property type="evidence" value="ECO:0007669"/>
    <property type="project" value="InterPro"/>
</dbReference>
<dbReference type="Gene3D" id="1.20.1560.10">
    <property type="entry name" value="ABC transporter type 1, transmembrane domain"/>
    <property type="match status" value="1"/>
</dbReference>
<proteinExistence type="predicted"/>
<reference evidence="7 8" key="1">
    <citation type="submission" date="2019-05" db="EMBL/GenBank/DDBJ databases">
        <title>A Chromosome-scale Meerkat (S. suricatta) Genome Assembly.</title>
        <authorList>
            <person name="Dudchenko O."/>
            <person name="Lieberman Aiden E."/>
            <person name="Tung J."/>
            <person name="Barreiro L.B."/>
            <person name="Clutton-Brock T.H."/>
        </authorList>
    </citation>
    <scope>NUCLEOTIDE SEQUENCE [LARGE SCALE GENOMIC DNA]</scope>
</reference>
<dbReference type="SUPFAM" id="SSF90123">
    <property type="entry name" value="ABC transporter transmembrane region"/>
    <property type="match status" value="1"/>
</dbReference>
<reference evidence="7" key="2">
    <citation type="submission" date="2025-08" db="UniProtKB">
        <authorList>
            <consortium name="Ensembl"/>
        </authorList>
    </citation>
    <scope>IDENTIFICATION</scope>
</reference>
<dbReference type="PANTHER" id="PTHR24221">
    <property type="entry name" value="ATP-BINDING CASSETTE SUB-FAMILY B"/>
    <property type="match status" value="1"/>
</dbReference>
<evidence type="ECO:0000313" key="7">
    <source>
        <dbReference type="Ensembl" id="ENSSSUP00005003646.1"/>
    </source>
</evidence>
<dbReference type="InterPro" id="IPR039421">
    <property type="entry name" value="Type_1_exporter"/>
</dbReference>
<keyword evidence="8" id="KW-1185">Reference proteome</keyword>
<evidence type="ECO:0000256" key="3">
    <source>
        <dbReference type="ARBA" id="ARBA00022989"/>
    </source>
</evidence>
<evidence type="ECO:0000256" key="4">
    <source>
        <dbReference type="ARBA" id="ARBA00023136"/>
    </source>
</evidence>
<reference evidence="7" key="3">
    <citation type="submission" date="2025-09" db="UniProtKB">
        <authorList>
            <consortium name="Ensembl"/>
        </authorList>
    </citation>
    <scope>IDENTIFICATION</scope>
</reference>
<organism evidence="7 8">
    <name type="scientific">Suricata suricatta</name>
    <name type="common">Meerkat</name>
    <dbReference type="NCBI Taxonomy" id="37032"/>
    <lineage>
        <taxon>Eukaryota</taxon>
        <taxon>Metazoa</taxon>
        <taxon>Chordata</taxon>
        <taxon>Craniata</taxon>
        <taxon>Vertebrata</taxon>
        <taxon>Euteleostomi</taxon>
        <taxon>Mammalia</taxon>
        <taxon>Eutheria</taxon>
        <taxon>Laurasiatheria</taxon>
        <taxon>Carnivora</taxon>
        <taxon>Feliformia</taxon>
        <taxon>Herpestidae</taxon>
        <taxon>Suricata</taxon>
    </lineage>
</organism>
<accession>A0A673T402</accession>
<evidence type="ECO:0000256" key="2">
    <source>
        <dbReference type="ARBA" id="ARBA00022692"/>
    </source>
</evidence>
<dbReference type="AlphaFoldDB" id="A0A673T402"/>
<dbReference type="PANTHER" id="PTHR24221:SF217">
    <property type="entry name" value="ATP-BINDING CASSETTE SUB-FAMILY B MEMBER 5"/>
    <property type="match status" value="1"/>
</dbReference>
<dbReference type="Proteomes" id="UP000472268">
    <property type="component" value="Chromosome 2"/>
</dbReference>
<comment type="subcellular location">
    <subcellularLocation>
        <location evidence="1">Membrane</location>
        <topology evidence="1">Multi-pass membrane protein</topology>
    </subcellularLocation>
</comment>
<dbReference type="OMA" id="HCVVFMS"/>
<evidence type="ECO:0000313" key="8">
    <source>
        <dbReference type="Proteomes" id="UP000472268"/>
    </source>
</evidence>
<keyword evidence="2 5" id="KW-0812">Transmembrane</keyword>
<sequence>MGVSVIISFIYEWEMALLILSIAPVLALRGMIETTKLTITNLISLSLILFYKVATEAVENIQTIVSLAREKAFEQTYEEMLQTQHRNTMKKAQIVRSCYAFSHACVYFAYAVGFRFGAYLIQAGQMTSEGMFM</sequence>
<dbReference type="Ensembl" id="ENSSSUT00005004226.1">
    <property type="protein sequence ID" value="ENSSSUP00005003646.1"/>
    <property type="gene ID" value="ENSSSUG00005002407.1"/>
</dbReference>
<feature type="domain" description="ABC transmembrane type-1" evidence="6">
    <location>
        <begin position="1"/>
        <end position="133"/>
    </location>
</feature>
<keyword evidence="4 5" id="KW-0472">Membrane</keyword>
<name>A0A673T402_SURSU</name>
<evidence type="ECO:0000259" key="6">
    <source>
        <dbReference type="PROSITE" id="PS50929"/>
    </source>
</evidence>
<dbReference type="Pfam" id="PF00664">
    <property type="entry name" value="ABC_membrane"/>
    <property type="match status" value="1"/>
</dbReference>
<feature type="transmembrane region" description="Helical" evidence="5">
    <location>
        <begin position="98"/>
        <end position="121"/>
    </location>
</feature>
<evidence type="ECO:0000256" key="1">
    <source>
        <dbReference type="ARBA" id="ARBA00004141"/>
    </source>
</evidence>
<protein>
    <recommendedName>
        <fullName evidence="6">ABC transmembrane type-1 domain-containing protein</fullName>
    </recommendedName>
</protein>
<dbReference type="GO" id="GO:0140359">
    <property type="term" value="F:ABC-type transporter activity"/>
    <property type="evidence" value="ECO:0007669"/>
    <property type="project" value="InterPro"/>
</dbReference>
<dbReference type="PROSITE" id="PS50929">
    <property type="entry name" value="ABC_TM1F"/>
    <property type="match status" value="1"/>
</dbReference>
<dbReference type="GO" id="GO:0016324">
    <property type="term" value="C:apical plasma membrane"/>
    <property type="evidence" value="ECO:0007669"/>
    <property type="project" value="TreeGrafter"/>
</dbReference>
<evidence type="ECO:0000256" key="5">
    <source>
        <dbReference type="SAM" id="Phobius"/>
    </source>
</evidence>
<dbReference type="InterPro" id="IPR011527">
    <property type="entry name" value="ABC1_TM_dom"/>
</dbReference>
<keyword evidence="3 5" id="KW-1133">Transmembrane helix</keyword>
<feature type="transmembrane region" description="Helical" evidence="5">
    <location>
        <begin position="6"/>
        <end position="28"/>
    </location>
</feature>